<evidence type="ECO:0000256" key="1">
    <source>
        <dbReference type="ARBA" id="ARBA00008520"/>
    </source>
</evidence>
<evidence type="ECO:0000256" key="3">
    <source>
        <dbReference type="ARBA" id="ARBA00022729"/>
    </source>
</evidence>
<proteinExistence type="inferred from homology"/>
<evidence type="ECO:0000256" key="4">
    <source>
        <dbReference type="SAM" id="SignalP"/>
    </source>
</evidence>
<protein>
    <submittedName>
        <fullName evidence="5">Sugar ABC transporter substrate-binding protein</fullName>
    </submittedName>
</protein>
<feature type="chain" id="PRO_5015564080" evidence="4">
    <location>
        <begin position="23"/>
        <end position="431"/>
    </location>
</feature>
<organism evidence="5 6">
    <name type="scientific">Microbacterium testaceum</name>
    <name type="common">Aureobacterium testaceum</name>
    <name type="synonym">Brevibacterium testaceum</name>
    <dbReference type="NCBI Taxonomy" id="2033"/>
    <lineage>
        <taxon>Bacteria</taxon>
        <taxon>Bacillati</taxon>
        <taxon>Actinomycetota</taxon>
        <taxon>Actinomycetes</taxon>
        <taxon>Micrococcales</taxon>
        <taxon>Microbacteriaceae</taxon>
        <taxon>Microbacterium</taxon>
    </lineage>
</organism>
<dbReference type="GO" id="GO:0015768">
    <property type="term" value="P:maltose transport"/>
    <property type="evidence" value="ECO:0007669"/>
    <property type="project" value="TreeGrafter"/>
</dbReference>
<dbReference type="Gene3D" id="3.40.190.10">
    <property type="entry name" value="Periplasmic binding protein-like II"/>
    <property type="match status" value="1"/>
</dbReference>
<keyword evidence="3 4" id="KW-0732">Signal</keyword>
<evidence type="ECO:0000313" key="5">
    <source>
        <dbReference type="EMBL" id="PVE77766.1"/>
    </source>
</evidence>
<dbReference type="PANTHER" id="PTHR30061">
    <property type="entry name" value="MALTOSE-BINDING PERIPLASMIC PROTEIN"/>
    <property type="match status" value="1"/>
</dbReference>
<dbReference type="InterPro" id="IPR006059">
    <property type="entry name" value="SBP"/>
</dbReference>
<gene>
    <name evidence="5" type="ORF">DC432_04720</name>
</gene>
<dbReference type="Pfam" id="PF01547">
    <property type="entry name" value="SBP_bac_1"/>
    <property type="match status" value="1"/>
</dbReference>
<dbReference type="PANTHER" id="PTHR30061:SF50">
    <property type="entry name" value="MALTOSE_MALTODEXTRIN-BINDING PERIPLASMIC PROTEIN"/>
    <property type="match status" value="1"/>
</dbReference>
<evidence type="ECO:0000313" key="6">
    <source>
        <dbReference type="Proteomes" id="UP000244649"/>
    </source>
</evidence>
<dbReference type="Proteomes" id="UP000244649">
    <property type="component" value="Unassembled WGS sequence"/>
</dbReference>
<dbReference type="GO" id="GO:0042956">
    <property type="term" value="P:maltodextrin transmembrane transport"/>
    <property type="evidence" value="ECO:0007669"/>
    <property type="project" value="TreeGrafter"/>
</dbReference>
<sequence>MNHTRMLSALSLAAVTALSLSACTGFTGGGSTAQQEGTLTFTTWASESEQTAFESLVSQFESENEGVTVQLNVVPYDQMFSNIDAQLSAGNAPDIFRVDYGNLGVYSSQNQLLDVSPYFTPEEVEQFTPAMWEAVSYDGTPYGVPHQTDVSALLVNTQLLSAAGITDLPTTQADAWTWDEFADVAAKLKASLPADTYPFVYNWQLGGTPRWLSWLFQADGALLGEDGTTPEIDSAAGTEALDFTRSFFEKGWVPPTSSVKAATYADSFFTEESVAMAFVGSFVVPDIENLAGFDWTALPMPVNDRGATDLGGNALVATQSSAQPELAAKFLKFMTDADNMTAFCAATNELPTRVDIDPSSIPFAVRPDVMPVFVEQATTIQPSDVKQLTSPSLAAIAVSMQDQLEAAFVNGQSTADTLANITSGIRQATGS</sequence>
<dbReference type="SUPFAM" id="SSF53850">
    <property type="entry name" value="Periplasmic binding protein-like II"/>
    <property type="match status" value="1"/>
</dbReference>
<dbReference type="AlphaFoldDB" id="A0A2T7WTW7"/>
<comment type="similarity">
    <text evidence="1">Belongs to the bacterial solute-binding protein 1 family.</text>
</comment>
<evidence type="ECO:0000256" key="2">
    <source>
        <dbReference type="ARBA" id="ARBA00022448"/>
    </source>
</evidence>
<dbReference type="PROSITE" id="PS51257">
    <property type="entry name" value="PROKAR_LIPOPROTEIN"/>
    <property type="match status" value="1"/>
</dbReference>
<dbReference type="RefSeq" id="WP_116536894.1">
    <property type="nucleotide sequence ID" value="NZ_QDFT01000007.1"/>
</dbReference>
<dbReference type="GO" id="GO:1901982">
    <property type="term" value="F:maltose binding"/>
    <property type="evidence" value="ECO:0007669"/>
    <property type="project" value="TreeGrafter"/>
</dbReference>
<reference evidence="5 6" key="1">
    <citation type="submission" date="2018-04" db="EMBL/GenBank/DDBJ databases">
        <authorList>
            <person name="Go L.Y."/>
            <person name="Mitchell J.A."/>
        </authorList>
    </citation>
    <scope>NUCLEOTIDE SEQUENCE [LARGE SCALE GENOMIC DNA]</scope>
    <source>
        <strain evidence="5 6">TPD7010</strain>
    </source>
</reference>
<dbReference type="GO" id="GO:0055052">
    <property type="term" value="C:ATP-binding cassette (ABC) transporter complex, substrate-binding subunit-containing"/>
    <property type="evidence" value="ECO:0007669"/>
    <property type="project" value="TreeGrafter"/>
</dbReference>
<dbReference type="CDD" id="cd13585">
    <property type="entry name" value="PBP2_TMBP_like"/>
    <property type="match status" value="1"/>
</dbReference>
<name>A0A2T7WTW7_MICTE</name>
<dbReference type="EMBL" id="QDFT01000007">
    <property type="protein sequence ID" value="PVE77766.1"/>
    <property type="molecule type" value="Genomic_DNA"/>
</dbReference>
<feature type="signal peptide" evidence="4">
    <location>
        <begin position="1"/>
        <end position="22"/>
    </location>
</feature>
<comment type="caution">
    <text evidence="5">The sequence shown here is derived from an EMBL/GenBank/DDBJ whole genome shotgun (WGS) entry which is preliminary data.</text>
</comment>
<keyword evidence="2" id="KW-0813">Transport</keyword>
<accession>A0A2T7WTW7</accession>